<evidence type="ECO:0000256" key="2">
    <source>
        <dbReference type="SAM" id="MobiDB-lite"/>
    </source>
</evidence>
<feature type="region of interest" description="Disordered" evidence="2">
    <location>
        <begin position="1"/>
        <end position="21"/>
    </location>
</feature>
<dbReference type="PANTHER" id="PTHR43861:SF3">
    <property type="entry name" value="PUTATIVE (AFU_ORTHOLOGUE AFUA_2G14390)-RELATED"/>
    <property type="match status" value="1"/>
</dbReference>
<protein>
    <recommendedName>
        <fullName evidence="5">Methyltransferase type 11 domain-containing protein</fullName>
    </recommendedName>
</protein>
<keyword evidence="1" id="KW-0808">Transferase</keyword>
<dbReference type="CDD" id="cd02440">
    <property type="entry name" value="AdoMet_MTases"/>
    <property type="match status" value="1"/>
</dbReference>
<dbReference type="InterPro" id="IPR029063">
    <property type="entry name" value="SAM-dependent_MTases_sf"/>
</dbReference>
<evidence type="ECO:0008006" key="5">
    <source>
        <dbReference type="Google" id="ProtNLM"/>
    </source>
</evidence>
<proteinExistence type="predicted"/>
<evidence type="ECO:0000313" key="3">
    <source>
        <dbReference type="EMBL" id="APT84164.1"/>
    </source>
</evidence>
<dbReference type="GO" id="GO:0016740">
    <property type="term" value="F:transferase activity"/>
    <property type="evidence" value="ECO:0007669"/>
    <property type="project" value="UniProtKB-KW"/>
</dbReference>
<accession>A0A1L7CEC0</accession>
<dbReference type="Gene3D" id="3.40.50.150">
    <property type="entry name" value="Vaccinia Virus protein VP39"/>
    <property type="match status" value="1"/>
</dbReference>
<name>A0A1L7CEC0_9CORY</name>
<dbReference type="PANTHER" id="PTHR43861">
    <property type="entry name" value="TRANS-ACONITATE 2-METHYLTRANSFERASE-RELATED"/>
    <property type="match status" value="1"/>
</dbReference>
<evidence type="ECO:0000313" key="4">
    <source>
        <dbReference type="Proteomes" id="UP000185478"/>
    </source>
</evidence>
<dbReference type="OrthoDB" id="189743at2"/>
<keyword evidence="4" id="KW-1185">Reference proteome</keyword>
<dbReference type="KEGG" id="caqu:CAQU_02740"/>
<dbReference type="RefSeq" id="WP_075724980.1">
    <property type="nucleotide sequence ID" value="NZ_CP009245.1"/>
</dbReference>
<dbReference type="AlphaFoldDB" id="A0A1L7CEC0"/>
<dbReference type="Pfam" id="PF13489">
    <property type="entry name" value="Methyltransf_23"/>
    <property type="match status" value="1"/>
</dbReference>
<sequence>MNSLSHHGSDEHPENHDPGHYFDALAAQWDSPERVARAQALARVMGPHLPADTQIIIDFGCGSGIVGRSLGVRDVIGVEVSEKMREVAASHGVRVYERLDEVPICQVDAIVSSMVLHHVDDVAATLRELVSRVRPLGSVVVADLDAGQEFFHAHMARTDASSPAASDTPDPTAHVFHHGFDRDFFASCLEDAGLVDVRVVDGYTGVKEGSEGEPARQYSVFVASGVKPQ</sequence>
<reference evidence="3 4" key="1">
    <citation type="submission" date="2014-08" db="EMBL/GenBank/DDBJ databases">
        <title>Complete genome sequence of Corynebacterium aquilae S-613T(T) (=DSM 44791(T)), isolated from the choana of a healthy golden eagle.</title>
        <authorList>
            <person name="Ruckert C."/>
            <person name="Albersmeier A."/>
            <person name="Winkler A."/>
            <person name="Kalinowski J."/>
        </authorList>
    </citation>
    <scope>NUCLEOTIDE SEQUENCE [LARGE SCALE GENOMIC DNA]</scope>
    <source>
        <strain evidence="3 4">S-613</strain>
    </source>
</reference>
<evidence type="ECO:0000256" key="1">
    <source>
        <dbReference type="ARBA" id="ARBA00022679"/>
    </source>
</evidence>
<gene>
    <name evidence="3" type="ORF">CAQU_02740</name>
</gene>
<dbReference type="Proteomes" id="UP000185478">
    <property type="component" value="Chromosome"/>
</dbReference>
<dbReference type="EMBL" id="CP009245">
    <property type="protein sequence ID" value="APT84164.1"/>
    <property type="molecule type" value="Genomic_DNA"/>
</dbReference>
<organism evidence="3 4">
    <name type="scientific">Corynebacterium aquilae DSM 44791</name>
    <dbReference type="NCBI Taxonomy" id="1431546"/>
    <lineage>
        <taxon>Bacteria</taxon>
        <taxon>Bacillati</taxon>
        <taxon>Actinomycetota</taxon>
        <taxon>Actinomycetes</taxon>
        <taxon>Mycobacteriales</taxon>
        <taxon>Corynebacteriaceae</taxon>
        <taxon>Corynebacterium</taxon>
    </lineage>
</organism>
<feature type="compositionally biased region" description="Basic and acidic residues" evidence="2">
    <location>
        <begin position="7"/>
        <end position="20"/>
    </location>
</feature>
<dbReference type="SUPFAM" id="SSF53335">
    <property type="entry name" value="S-adenosyl-L-methionine-dependent methyltransferases"/>
    <property type="match status" value="1"/>
</dbReference>